<dbReference type="GO" id="GO:0032259">
    <property type="term" value="P:methylation"/>
    <property type="evidence" value="ECO:0007669"/>
    <property type="project" value="UniProtKB-KW"/>
</dbReference>
<evidence type="ECO:0000313" key="2">
    <source>
        <dbReference type="Proteomes" id="UP001241537"/>
    </source>
</evidence>
<protein>
    <submittedName>
        <fullName evidence="1">tRNA (Adenine22-N1)-methyltransferase</fullName>
        <ecNumber evidence="1">2.1.1.217</ecNumber>
    </submittedName>
</protein>
<dbReference type="EMBL" id="JAUSTO010000016">
    <property type="protein sequence ID" value="MDQ0153288.1"/>
    <property type="molecule type" value="Genomic_DNA"/>
</dbReference>
<comment type="caution">
    <text evidence="1">The sequence shown here is derived from an EMBL/GenBank/DDBJ whole genome shotgun (WGS) entry which is preliminary data.</text>
</comment>
<dbReference type="RefSeq" id="WP_307255255.1">
    <property type="nucleotide sequence ID" value="NZ_JAUSTO010000016.1"/>
</dbReference>
<evidence type="ECO:0000313" key="1">
    <source>
        <dbReference type="EMBL" id="MDQ0153288.1"/>
    </source>
</evidence>
<keyword evidence="1" id="KW-0808">Transferase</keyword>
<reference evidence="1" key="1">
    <citation type="submission" date="2023-07" db="EMBL/GenBank/DDBJ databases">
        <title>Genomic Encyclopedia of Type Strains, Phase IV (KMG-IV): sequencing the most valuable type-strain genomes for metagenomic binning, comparative biology and taxonomic classification.</title>
        <authorList>
            <person name="Goeker M."/>
        </authorList>
    </citation>
    <scope>NUCLEOTIDE SEQUENCE</scope>
    <source>
        <strain evidence="1">DSM 19659</strain>
    </source>
</reference>
<keyword evidence="2" id="KW-1185">Reference proteome</keyword>
<dbReference type="AlphaFoldDB" id="A0AAE3VC08"/>
<accession>A0AAE3VC08</accession>
<dbReference type="PANTHER" id="PTHR38451">
    <property type="entry name" value="TRNA (ADENINE(22)-N(1))-METHYLTRANSFERASE"/>
    <property type="match status" value="1"/>
</dbReference>
<dbReference type="InterPro" id="IPR006901">
    <property type="entry name" value="TrmK"/>
</dbReference>
<name>A0AAE3VC08_9FIRM</name>
<dbReference type="Proteomes" id="UP001241537">
    <property type="component" value="Unassembled WGS sequence"/>
</dbReference>
<sequence>MAEKETTAHPRLSARLSALANMVTPGHRLADIGTDHALIPVSLLLKQRIPFAYACDIGAGPLARAEAHIHAYGLEARTALRLSDGLKGLRPGEADTVLISGMGGELMIRILEEGAFKRSGFPKLQSLYDSANEWIFSPHTAWALFRVYLKTHGFCIQREQLLCEEDKYYLILKAVRGNGEKPYLATRKYGIPDAVAERFGPVLLAERDPVLLRFITHEIKKENTILTQLGTAFGPAVSHKQKKLVQSITAMERLSTFLQMAEA</sequence>
<dbReference type="EC" id="2.1.1.217" evidence="1"/>
<dbReference type="Gene3D" id="3.40.50.150">
    <property type="entry name" value="Vaccinia Virus protein VP39"/>
    <property type="match status" value="1"/>
</dbReference>
<gene>
    <name evidence="1" type="ORF">J2S20_002001</name>
</gene>
<proteinExistence type="predicted"/>
<dbReference type="PIRSF" id="PIRSF018637">
    <property type="entry name" value="TrmK"/>
    <property type="match status" value="1"/>
</dbReference>
<dbReference type="SUPFAM" id="SSF53335">
    <property type="entry name" value="S-adenosyl-L-methionine-dependent methyltransferases"/>
    <property type="match status" value="1"/>
</dbReference>
<keyword evidence="1" id="KW-0489">Methyltransferase</keyword>
<dbReference type="Pfam" id="PF12847">
    <property type="entry name" value="Methyltransf_18"/>
    <property type="match status" value="1"/>
</dbReference>
<organism evidence="1 2">
    <name type="scientific">Moryella indoligenes</name>
    <dbReference type="NCBI Taxonomy" id="371674"/>
    <lineage>
        <taxon>Bacteria</taxon>
        <taxon>Bacillati</taxon>
        <taxon>Bacillota</taxon>
        <taxon>Clostridia</taxon>
        <taxon>Lachnospirales</taxon>
        <taxon>Lachnospiraceae</taxon>
        <taxon>Moryella</taxon>
    </lineage>
</organism>
<dbReference type="InterPro" id="IPR029063">
    <property type="entry name" value="SAM-dependent_MTases_sf"/>
</dbReference>
<dbReference type="GO" id="GO:0160105">
    <property type="term" value="F:tRNA (adenine(22)-N1)-methyltransferase activity"/>
    <property type="evidence" value="ECO:0007669"/>
    <property type="project" value="UniProtKB-EC"/>
</dbReference>
<dbReference type="PANTHER" id="PTHR38451:SF1">
    <property type="entry name" value="TRNA (ADENINE(22)-N(1))-METHYLTRANSFERASE"/>
    <property type="match status" value="1"/>
</dbReference>